<dbReference type="InterPro" id="IPR011109">
    <property type="entry name" value="DNA_bind_recombinase_dom"/>
</dbReference>
<dbReference type="InterPro" id="IPR006119">
    <property type="entry name" value="Resolv_N"/>
</dbReference>
<gene>
    <name evidence="3" type="ORF">KQI42_09925</name>
</gene>
<dbReference type="PANTHER" id="PTHR30461">
    <property type="entry name" value="DNA-INVERTASE FROM LAMBDOID PROPHAGE"/>
    <property type="match status" value="1"/>
</dbReference>
<reference evidence="3 4" key="1">
    <citation type="submission" date="2021-06" db="EMBL/GenBank/DDBJ databases">
        <authorList>
            <person name="Sun Q."/>
            <person name="Li D."/>
        </authorList>
    </citation>
    <scope>NUCLEOTIDE SEQUENCE [LARGE SCALE GENOMIC DNA]</scope>
    <source>
        <strain evidence="3 4">MSJ-40</strain>
    </source>
</reference>
<organism evidence="3 4">
    <name type="scientific">Tissierella simiarum</name>
    <dbReference type="NCBI Taxonomy" id="2841534"/>
    <lineage>
        <taxon>Bacteria</taxon>
        <taxon>Bacillati</taxon>
        <taxon>Bacillota</taxon>
        <taxon>Tissierellia</taxon>
        <taxon>Tissierellales</taxon>
        <taxon>Tissierellaceae</taxon>
        <taxon>Tissierella</taxon>
    </lineage>
</organism>
<evidence type="ECO:0000259" key="2">
    <source>
        <dbReference type="PROSITE" id="PS51737"/>
    </source>
</evidence>
<feature type="domain" description="Recombinase" evidence="2">
    <location>
        <begin position="158"/>
        <end position="278"/>
    </location>
</feature>
<evidence type="ECO:0000313" key="3">
    <source>
        <dbReference type="EMBL" id="MBU5438328.1"/>
    </source>
</evidence>
<comment type="caution">
    <text evidence="3">The sequence shown here is derived from an EMBL/GenBank/DDBJ whole genome shotgun (WGS) entry which is preliminary data.</text>
</comment>
<dbReference type="EMBL" id="JAHLPM010000007">
    <property type="protein sequence ID" value="MBU5438328.1"/>
    <property type="molecule type" value="Genomic_DNA"/>
</dbReference>
<feature type="domain" description="Resolvase/invertase-type recombinase catalytic" evidence="1">
    <location>
        <begin position="3"/>
        <end position="150"/>
    </location>
</feature>
<dbReference type="PANTHER" id="PTHR30461:SF23">
    <property type="entry name" value="DNA RECOMBINASE-RELATED"/>
    <property type="match status" value="1"/>
</dbReference>
<dbReference type="Pfam" id="PF00239">
    <property type="entry name" value="Resolvase"/>
    <property type="match status" value="1"/>
</dbReference>
<accession>A0ABS6E5Y9</accession>
<dbReference type="CDD" id="cd03768">
    <property type="entry name" value="SR_ResInv"/>
    <property type="match status" value="1"/>
</dbReference>
<dbReference type="PROSITE" id="PS51736">
    <property type="entry name" value="RECOMBINASES_3"/>
    <property type="match status" value="1"/>
</dbReference>
<evidence type="ECO:0000313" key="4">
    <source>
        <dbReference type="Proteomes" id="UP000749471"/>
    </source>
</evidence>
<name>A0ABS6E5Y9_9FIRM</name>
<proteinExistence type="predicted"/>
<protein>
    <submittedName>
        <fullName evidence="3">Recombinase family protein</fullName>
    </submittedName>
</protein>
<dbReference type="Pfam" id="PF07508">
    <property type="entry name" value="Recombinase"/>
    <property type="match status" value="1"/>
</dbReference>
<sequence>MKKVALYTRVSTSYQIDKDSLPFQRQELINYSKYVLGIDDYELFEDAGYSAKNTDRPKYQEMMSRIRNKEFTHLLVFKIDRISRNLKDFTEMYDELKDYSVTFISKNEQFDTSSAMGEAMLKIILVFAELERKLTGERVYSIMLSRAEKGLWNGATIPLGYKWSDEVKFPVIDEIEAEVVKYVYNLYEELASTPKVAYRLNSEGVKTKRGGKWTAKTIGDILKNPFYVGTYRYNVKSSPKRRWKDEKEWVIIPDNHPGIIEHEQFERVNKMIAHNYKGDRTYQRSNEHVHIFAKMLICDKCGATCISGLDSPRSDGYRPSRYTCYSSRYDNINNCSNFISDITLLPFILNYISNFINLQSRITQRHSLRDIEKILLRGKAFVDVLGIDKKGLESTYTAFVLGLRDMEYSKSESEESATDYELENLKKEKQKFEKALARLEDLYLFSEESMSQKDFLFKKRDIVQNIERINNKITSLYEMNANIKLTTDVSFLNKASYFLMSQELTNKRYIDFRDMLETVDKNLIADFVQTVIDEITIADKKVTSIKFKNGITHKFLYKEHSEQKIRTREKFLYRTFEPMLMEYLKENKSVTRKEVEELTSMGRSGATSILAEFMDRGLIERKGNSVATRYFLVEKKDSSVTTKYFSKEKDH</sequence>
<dbReference type="RefSeq" id="WP_216519349.1">
    <property type="nucleotide sequence ID" value="NZ_JAHLPM010000007.1"/>
</dbReference>
<dbReference type="PROSITE" id="PS51737">
    <property type="entry name" value="RECOMBINASE_DNA_BIND"/>
    <property type="match status" value="1"/>
</dbReference>
<evidence type="ECO:0000259" key="1">
    <source>
        <dbReference type="PROSITE" id="PS51736"/>
    </source>
</evidence>
<dbReference type="InterPro" id="IPR050639">
    <property type="entry name" value="SSR_resolvase"/>
</dbReference>
<dbReference type="SMART" id="SM00857">
    <property type="entry name" value="Resolvase"/>
    <property type="match status" value="1"/>
</dbReference>
<dbReference type="Proteomes" id="UP000749471">
    <property type="component" value="Unassembled WGS sequence"/>
</dbReference>
<keyword evidence="4" id="KW-1185">Reference proteome</keyword>